<accession>A0A930PY05</accession>
<comment type="caution">
    <text evidence="2">The sequence shown here is derived from an EMBL/GenBank/DDBJ whole genome shotgun (WGS) entry which is preliminary data.</text>
</comment>
<evidence type="ECO:0000313" key="2">
    <source>
        <dbReference type="EMBL" id="MBF1663999.1"/>
    </source>
</evidence>
<protein>
    <submittedName>
        <fullName evidence="2">DUF2746 domain-containing protein</fullName>
    </submittedName>
</protein>
<sequence length="161" mass="18108">MLPEIPRIGHPVLDGIIQAVVSVGAVLFSLLIVWLKWGAPQWERLNSKVRSIKEQTNNSHETNLRDDLDKVLAQVEQVSEALTQMQGETNTALLNVVKRLDTIAEDFTAARAEHADFRRDIGGLREEMRHARKRHDASEDRITAIETLGGSSFARAMKKED</sequence>
<keyword evidence="1" id="KW-0812">Transmembrane</keyword>
<feature type="transmembrane region" description="Helical" evidence="1">
    <location>
        <begin position="16"/>
        <end position="35"/>
    </location>
</feature>
<dbReference type="EMBL" id="JABZXR010000020">
    <property type="protein sequence ID" value="MBF1663999.1"/>
    <property type="molecule type" value="Genomic_DNA"/>
</dbReference>
<gene>
    <name evidence="2" type="ORF">HXO64_05520</name>
</gene>
<dbReference type="RefSeq" id="WP_303975816.1">
    <property type="nucleotide sequence ID" value="NZ_JABZXR010000020.1"/>
</dbReference>
<reference evidence="2" key="1">
    <citation type="submission" date="2020-04" db="EMBL/GenBank/DDBJ databases">
        <title>Deep metagenomics examines the oral microbiome during advanced dental caries in children, revealing novel taxa and co-occurrences with host molecules.</title>
        <authorList>
            <person name="Baker J.L."/>
            <person name="Morton J.T."/>
            <person name="Dinis M."/>
            <person name="Alvarez R."/>
            <person name="Tran N.C."/>
            <person name="Knight R."/>
            <person name="Edlund A."/>
        </authorList>
    </citation>
    <scope>NUCLEOTIDE SEQUENCE</scope>
    <source>
        <strain evidence="2">JCVI_44_bin.2</strain>
    </source>
</reference>
<evidence type="ECO:0000256" key="1">
    <source>
        <dbReference type="SAM" id="Phobius"/>
    </source>
</evidence>
<dbReference type="InterPro" id="IPR022704">
    <property type="entry name" value="DUF2746"/>
</dbReference>
<dbReference type="Pfam" id="PF10874">
    <property type="entry name" value="DUF2746"/>
    <property type="match status" value="1"/>
</dbReference>
<evidence type="ECO:0000313" key="3">
    <source>
        <dbReference type="Proteomes" id="UP000756427"/>
    </source>
</evidence>
<keyword evidence="1" id="KW-1133">Transmembrane helix</keyword>
<dbReference type="AlphaFoldDB" id="A0A930PY05"/>
<proteinExistence type="predicted"/>
<organism evidence="2 3">
    <name type="scientific">Rothia mucilaginosa</name>
    <dbReference type="NCBI Taxonomy" id="43675"/>
    <lineage>
        <taxon>Bacteria</taxon>
        <taxon>Bacillati</taxon>
        <taxon>Actinomycetota</taxon>
        <taxon>Actinomycetes</taxon>
        <taxon>Micrococcales</taxon>
        <taxon>Micrococcaceae</taxon>
        <taxon>Rothia</taxon>
    </lineage>
</organism>
<name>A0A930PY05_9MICC</name>
<dbReference type="Proteomes" id="UP000756427">
    <property type="component" value="Unassembled WGS sequence"/>
</dbReference>
<keyword evidence="1" id="KW-0472">Membrane</keyword>